<evidence type="ECO:0000256" key="6">
    <source>
        <dbReference type="ARBA" id="ARBA00023170"/>
    </source>
</evidence>
<dbReference type="Gene3D" id="3.40.190.10">
    <property type="entry name" value="Periplasmic binding protein-like II"/>
    <property type="match status" value="1"/>
</dbReference>
<dbReference type="PANTHER" id="PTHR42643:SF38">
    <property type="entry name" value="IONOTROPIC RECEPTOR 100A"/>
    <property type="match status" value="1"/>
</dbReference>
<comment type="caution">
    <text evidence="9">The sequence shown here is derived from an EMBL/GenBank/DDBJ whole genome shotgun (WGS) entry which is preliminary data.</text>
</comment>
<evidence type="ECO:0000256" key="4">
    <source>
        <dbReference type="ARBA" id="ARBA00022989"/>
    </source>
</evidence>
<comment type="subcellular location">
    <subcellularLocation>
        <location evidence="1">Cell membrane</location>
        <topology evidence="1">Multi-pass membrane protein</topology>
    </subcellularLocation>
</comment>
<evidence type="ECO:0000313" key="10">
    <source>
        <dbReference type="Proteomes" id="UP000292052"/>
    </source>
</evidence>
<reference evidence="9 10" key="1">
    <citation type="submission" date="2017-03" db="EMBL/GenBank/DDBJ databases">
        <title>Genome of the blue death feigning beetle - Asbolus verrucosus.</title>
        <authorList>
            <person name="Rider S.D."/>
        </authorList>
    </citation>
    <scope>NUCLEOTIDE SEQUENCE [LARGE SCALE GENOMIC DNA]</scope>
    <source>
        <strain evidence="9">Butters</strain>
        <tissue evidence="9">Head and leg muscle</tissue>
    </source>
</reference>
<feature type="transmembrane region" description="Helical" evidence="8">
    <location>
        <begin position="356"/>
        <end position="378"/>
    </location>
</feature>
<feature type="transmembrane region" description="Helical" evidence="8">
    <location>
        <begin position="542"/>
        <end position="562"/>
    </location>
</feature>
<proteinExistence type="predicted"/>
<keyword evidence="10" id="KW-1185">Reference proteome</keyword>
<dbReference type="PANTHER" id="PTHR42643">
    <property type="entry name" value="IONOTROPIC RECEPTOR 20A-RELATED"/>
    <property type="match status" value="1"/>
</dbReference>
<dbReference type="Proteomes" id="UP000292052">
    <property type="component" value="Unassembled WGS sequence"/>
</dbReference>
<keyword evidence="5 8" id="KW-0472">Membrane</keyword>
<protein>
    <submittedName>
        <fullName evidence="9">SBP bac 3 domain containing protein</fullName>
    </submittedName>
</protein>
<evidence type="ECO:0000256" key="5">
    <source>
        <dbReference type="ARBA" id="ARBA00023136"/>
    </source>
</evidence>
<dbReference type="SUPFAM" id="SSF53850">
    <property type="entry name" value="Periplasmic binding protein-like II"/>
    <property type="match status" value="1"/>
</dbReference>
<dbReference type="GO" id="GO:0005886">
    <property type="term" value="C:plasma membrane"/>
    <property type="evidence" value="ECO:0007669"/>
    <property type="project" value="UniProtKB-SubCell"/>
</dbReference>
<keyword evidence="2" id="KW-1003">Cell membrane</keyword>
<keyword evidence="3 8" id="KW-0812">Transmembrane</keyword>
<dbReference type="InterPro" id="IPR052192">
    <property type="entry name" value="Insect_Ionotropic_Sensory_Rcpt"/>
</dbReference>
<evidence type="ECO:0000256" key="1">
    <source>
        <dbReference type="ARBA" id="ARBA00004651"/>
    </source>
</evidence>
<evidence type="ECO:0000313" key="9">
    <source>
        <dbReference type="EMBL" id="RZB73478.1"/>
    </source>
</evidence>
<gene>
    <name evidence="9" type="ORF">BDFB_010661</name>
</gene>
<evidence type="ECO:0000256" key="8">
    <source>
        <dbReference type="SAM" id="Phobius"/>
    </source>
</evidence>
<keyword evidence="7" id="KW-0325">Glycoprotein</keyword>
<feature type="transmembrane region" description="Helical" evidence="8">
    <location>
        <begin position="299"/>
        <end position="327"/>
    </location>
</feature>
<evidence type="ECO:0000256" key="3">
    <source>
        <dbReference type="ARBA" id="ARBA00022692"/>
    </source>
</evidence>
<organism evidence="9 10">
    <name type="scientific">Asbolus verrucosus</name>
    <name type="common">Desert ironclad beetle</name>
    <dbReference type="NCBI Taxonomy" id="1661398"/>
    <lineage>
        <taxon>Eukaryota</taxon>
        <taxon>Metazoa</taxon>
        <taxon>Ecdysozoa</taxon>
        <taxon>Arthropoda</taxon>
        <taxon>Hexapoda</taxon>
        <taxon>Insecta</taxon>
        <taxon>Pterygota</taxon>
        <taxon>Neoptera</taxon>
        <taxon>Endopterygota</taxon>
        <taxon>Coleoptera</taxon>
        <taxon>Polyphaga</taxon>
        <taxon>Cucujiformia</taxon>
        <taxon>Tenebrionidae</taxon>
        <taxon>Pimeliinae</taxon>
        <taxon>Asbolus</taxon>
    </lineage>
</organism>
<keyword evidence="6" id="KW-0675">Receptor</keyword>
<dbReference type="STRING" id="1661398.A0A482VE91"/>
<dbReference type="AlphaFoldDB" id="A0A482VE91"/>
<sequence length="581" mass="66478">MRVITLQERDPKTDLTLAADFVIRILSKDLNKLITIEEKILENSCNFSDCAANMTRSDPIEFSKFPIQKIMTDSFEGHLIIVRTEEVLLQFLEENHRIILSSPRDSYGIVFVEPSAAKILATFWHEYRVANIIAQDCFSGDTYMYLCFNGGTLRVLHNYSRIAHLMNFNQYKLKVSMHARRPTAITKFPKSLRNNPIYKNLEPLKDFVGLDGSLLRAIAEHLNLQVELIPLNDGVRFGKVLRNGTVTGTLGDVVYSRAQISTNGRFLMDYGTKGVEFTVPYSSDQICIVVPKACKVPEFIALLHCFSLSSWLAIISFFMSSNIVWYLMGTRRNSLWEMYAIFHGIPVRILPTVPQALFLMSCMGFSIIVLGLVQGSFFKAFTKPTYYKDINTLEELDSSGLPMAPTFFNFATDNSTVMSNLNKRRSSQIIGDIFDMIAHQRNVTSVVRKRDNWFRLKTSYLDKDSKSLLHLVDECFATFFVSFIVSKDLILLPTINNVITRLFESGLTLKWYSDVQFSIYLEKLMAKGKKKELMRPFSLKDIRAAFSVWILGLFLATLTFSFEIMSTRSRKLFNPLKKCIC</sequence>
<name>A0A482VE91_ASBVE</name>
<evidence type="ECO:0000256" key="2">
    <source>
        <dbReference type="ARBA" id="ARBA00022475"/>
    </source>
</evidence>
<keyword evidence="4 8" id="KW-1133">Transmembrane helix</keyword>
<dbReference type="EMBL" id="QDEB01108794">
    <property type="protein sequence ID" value="RZB73478.1"/>
    <property type="molecule type" value="Genomic_DNA"/>
</dbReference>
<dbReference type="OrthoDB" id="8195814at2759"/>
<evidence type="ECO:0000256" key="7">
    <source>
        <dbReference type="ARBA" id="ARBA00023180"/>
    </source>
</evidence>
<accession>A0A482VE91</accession>